<name>A0A846QTW1_9BACT</name>
<dbReference type="InterPro" id="IPR012337">
    <property type="entry name" value="RNaseH-like_sf"/>
</dbReference>
<feature type="binding site" evidence="14 15">
    <location>
        <position position="23"/>
    </location>
    <ligand>
        <name>a divalent metal cation</name>
        <dbReference type="ChEBI" id="CHEBI:60240"/>
    </ligand>
</feature>
<evidence type="ECO:0000256" key="10">
    <source>
        <dbReference type="ARBA" id="ARBA00022723"/>
    </source>
</evidence>
<accession>A0A846QTW1</accession>
<evidence type="ECO:0000313" key="19">
    <source>
        <dbReference type="Proteomes" id="UP000580856"/>
    </source>
</evidence>
<comment type="cofactor">
    <cofactor evidence="2">
        <name>Mg(2+)</name>
        <dbReference type="ChEBI" id="CHEBI:18420"/>
    </cofactor>
</comment>
<evidence type="ECO:0000313" key="18">
    <source>
        <dbReference type="EMBL" id="NJB68604.1"/>
    </source>
</evidence>
<comment type="catalytic activity">
    <reaction evidence="1 14 15 16">
        <text>Endonucleolytic cleavage to 5'-phosphomonoester.</text>
        <dbReference type="EC" id="3.1.26.4"/>
    </reaction>
</comment>
<keyword evidence="19" id="KW-1185">Reference proteome</keyword>
<evidence type="ECO:0000256" key="1">
    <source>
        <dbReference type="ARBA" id="ARBA00000077"/>
    </source>
</evidence>
<evidence type="ECO:0000256" key="12">
    <source>
        <dbReference type="ARBA" id="ARBA00022801"/>
    </source>
</evidence>
<dbReference type="NCBIfam" id="NF000595">
    <property type="entry name" value="PRK00015.1-3"/>
    <property type="match status" value="1"/>
</dbReference>
<sequence length="212" mass="22736">MPLLACERMAGDSYPRPFAGVDEAGRGCLAGPVVAAAVILPERFDLPGLADSKKLTEKRRSVLEPLVKSQALAWGIGVAWPGEIDSINILRASLTAMCRAVGVLRIPPVFLAVDGNQPVPLDTPQQTVVGGDGKIPAISAASILAKTFRDRLMIKLDVRYPGYGFAVHKGYGTKVHLEAIRRLGPCRMHRMTFRGVLPGETSKEEALCLPGI</sequence>
<evidence type="ECO:0000256" key="11">
    <source>
        <dbReference type="ARBA" id="ARBA00022759"/>
    </source>
</evidence>
<keyword evidence="9 14" id="KW-0540">Nuclease</keyword>
<dbReference type="EMBL" id="JAATJA010000002">
    <property type="protein sequence ID" value="NJB68604.1"/>
    <property type="molecule type" value="Genomic_DNA"/>
</dbReference>
<evidence type="ECO:0000256" key="7">
    <source>
        <dbReference type="ARBA" id="ARBA00019179"/>
    </source>
</evidence>
<proteinExistence type="inferred from homology"/>
<dbReference type="GO" id="GO:0005737">
    <property type="term" value="C:cytoplasm"/>
    <property type="evidence" value="ECO:0007669"/>
    <property type="project" value="UniProtKB-SubCell"/>
</dbReference>
<keyword evidence="10 14" id="KW-0479">Metal-binding</keyword>
<dbReference type="InterPro" id="IPR001352">
    <property type="entry name" value="RNase_HII/HIII"/>
</dbReference>
<evidence type="ECO:0000256" key="15">
    <source>
        <dbReference type="PROSITE-ProRule" id="PRU01319"/>
    </source>
</evidence>
<evidence type="ECO:0000256" key="16">
    <source>
        <dbReference type="RuleBase" id="RU003515"/>
    </source>
</evidence>
<dbReference type="HAMAP" id="MF_00052_B">
    <property type="entry name" value="RNase_HII_B"/>
    <property type="match status" value="1"/>
</dbReference>
<comment type="function">
    <text evidence="3 14 16">Endonuclease that specifically degrades the RNA of RNA-DNA hybrids.</text>
</comment>
<keyword evidence="8 14" id="KW-0963">Cytoplasm</keyword>
<dbReference type="EC" id="3.1.26.4" evidence="6 14"/>
<dbReference type="GO" id="GO:0030145">
    <property type="term" value="F:manganese ion binding"/>
    <property type="evidence" value="ECO:0007669"/>
    <property type="project" value="UniProtKB-UniRule"/>
</dbReference>
<dbReference type="GO" id="GO:0043137">
    <property type="term" value="P:DNA replication, removal of RNA primer"/>
    <property type="evidence" value="ECO:0007669"/>
    <property type="project" value="TreeGrafter"/>
</dbReference>
<dbReference type="Gene3D" id="3.30.420.10">
    <property type="entry name" value="Ribonuclease H-like superfamily/Ribonuclease H"/>
    <property type="match status" value="1"/>
</dbReference>
<evidence type="ECO:0000256" key="8">
    <source>
        <dbReference type="ARBA" id="ARBA00022490"/>
    </source>
</evidence>
<feature type="domain" description="RNase H type-2" evidence="17">
    <location>
        <begin position="16"/>
        <end position="205"/>
    </location>
</feature>
<dbReference type="PANTHER" id="PTHR10954:SF18">
    <property type="entry name" value="RIBONUCLEASE HII"/>
    <property type="match status" value="1"/>
</dbReference>
<comment type="similarity">
    <text evidence="5 14 16">Belongs to the RNase HII family.</text>
</comment>
<evidence type="ECO:0000256" key="6">
    <source>
        <dbReference type="ARBA" id="ARBA00012180"/>
    </source>
</evidence>
<evidence type="ECO:0000256" key="13">
    <source>
        <dbReference type="ARBA" id="ARBA00023211"/>
    </source>
</evidence>
<gene>
    <name evidence="14" type="primary">rnhB</name>
    <name evidence="18" type="ORF">GGQ74_002277</name>
</gene>
<keyword evidence="13 14" id="KW-0464">Manganese</keyword>
<dbReference type="InterPro" id="IPR022898">
    <property type="entry name" value="RNase_HII"/>
</dbReference>
<evidence type="ECO:0000256" key="9">
    <source>
        <dbReference type="ARBA" id="ARBA00022722"/>
    </source>
</evidence>
<dbReference type="GO" id="GO:0004523">
    <property type="term" value="F:RNA-DNA hybrid ribonuclease activity"/>
    <property type="evidence" value="ECO:0007669"/>
    <property type="project" value="UniProtKB-UniRule"/>
</dbReference>
<keyword evidence="12 14" id="KW-0378">Hydrolase</keyword>
<evidence type="ECO:0000259" key="17">
    <source>
        <dbReference type="PROSITE" id="PS51975"/>
    </source>
</evidence>
<dbReference type="InterPro" id="IPR036397">
    <property type="entry name" value="RNaseH_sf"/>
</dbReference>
<dbReference type="GO" id="GO:0003723">
    <property type="term" value="F:RNA binding"/>
    <property type="evidence" value="ECO:0007669"/>
    <property type="project" value="UniProtKB-UniRule"/>
</dbReference>
<comment type="cofactor">
    <cofactor evidence="14 15">
        <name>Mn(2+)</name>
        <dbReference type="ChEBI" id="CHEBI:29035"/>
    </cofactor>
    <cofactor evidence="14 15">
        <name>Mg(2+)</name>
        <dbReference type="ChEBI" id="CHEBI:18420"/>
    </cofactor>
    <text evidence="14 15">Manganese or magnesium. Binds 1 divalent metal ion per monomer in the absence of substrate. May bind a second metal ion after substrate binding.</text>
</comment>
<dbReference type="GO" id="GO:0006298">
    <property type="term" value="P:mismatch repair"/>
    <property type="evidence" value="ECO:0007669"/>
    <property type="project" value="TreeGrafter"/>
</dbReference>
<dbReference type="RefSeq" id="WP_245168233.1">
    <property type="nucleotide sequence ID" value="NZ_JAATJA010000002.1"/>
</dbReference>
<comment type="caution">
    <text evidence="18">The sequence shown here is derived from an EMBL/GenBank/DDBJ whole genome shotgun (WGS) entry which is preliminary data.</text>
</comment>
<evidence type="ECO:0000256" key="3">
    <source>
        <dbReference type="ARBA" id="ARBA00004065"/>
    </source>
</evidence>
<dbReference type="AlphaFoldDB" id="A0A846QTW1"/>
<evidence type="ECO:0000256" key="5">
    <source>
        <dbReference type="ARBA" id="ARBA00007383"/>
    </source>
</evidence>
<reference evidence="18 19" key="1">
    <citation type="submission" date="2020-03" db="EMBL/GenBank/DDBJ databases">
        <title>Genomic Encyclopedia of Type Strains, Phase IV (KMG-IV): sequencing the most valuable type-strain genomes for metagenomic binning, comparative biology and taxonomic classification.</title>
        <authorList>
            <person name="Goeker M."/>
        </authorList>
    </citation>
    <scope>NUCLEOTIDE SEQUENCE [LARGE SCALE GENOMIC DNA]</scope>
    <source>
        <strain evidence="18 19">DSM 24233</strain>
    </source>
</reference>
<dbReference type="GO" id="GO:0032299">
    <property type="term" value="C:ribonuclease H2 complex"/>
    <property type="evidence" value="ECO:0007669"/>
    <property type="project" value="TreeGrafter"/>
</dbReference>
<dbReference type="PANTHER" id="PTHR10954">
    <property type="entry name" value="RIBONUCLEASE H2 SUBUNIT A"/>
    <property type="match status" value="1"/>
</dbReference>
<dbReference type="CDD" id="cd07182">
    <property type="entry name" value="RNase_HII_bacteria_HII_like"/>
    <property type="match status" value="1"/>
</dbReference>
<evidence type="ECO:0000256" key="14">
    <source>
        <dbReference type="HAMAP-Rule" id="MF_00052"/>
    </source>
</evidence>
<protein>
    <recommendedName>
        <fullName evidence="7 14">Ribonuclease HII</fullName>
        <shortName evidence="14">RNase HII</shortName>
        <ecNumber evidence="6 14">3.1.26.4</ecNumber>
    </recommendedName>
</protein>
<feature type="binding site" evidence="14 15">
    <location>
        <position position="114"/>
    </location>
    <ligand>
        <name>a divalent metal cation</name>
        <dbReference type="ChEBI" id="CHEBI:60240"/>
    </ligand>
</feature>
<evidence type="ECO:0000256" key="4">
    <source>
        <dbReference type="ARBA" id="ARBA00004496"/>
    </source>
</evidence>
<comment type="subcellular location">
    <subcellularLocation>
        <location evidence="4 14">Cytoplasm</location>
    </subcellularLocation>
</comment>
<keyword evidence="11 14" id="KW-0255">Endonuclease</keyword>
<dbReference type="Proteomes" id="UP000580856">
    <property type="component" value="Unassembled WGS sequence"/>
</dbReference>
<evidence type="ECO:0000256" key="2">
    <source>
        <dbReference type="ARBA" id="ARBA00001946"/>
    </source>
</evidence>
<dbReference type="Pfam" id="PF01351">
    <property type="entry name" value="RNase_HII"/>
    <property type="match status" value="1"/>
</dbReference>
<feature type="binding site" evidence="14 15">
    <location>
        <position position="22"/>
    </location>
    <ligand>
        <name>a divalent metal cation</name>
        <dbReference type="ChEBI" id="CHEBI:60240"/>
    </ligand>
</feature>
<dbReference type="PROSITE" id="PS51975">
    <property type="entry name" value="RNASE_H_2"/>
    <property type="match status" value="1"/>
</dbReference>
<dbReference type="SUPFAM" id="SSF53098">
    <property type="entry name" value="Ribonuclease H-like"/>
    <property type="match status" value="1"/>
</dbReference>
<organism evidence="18 19">
    <name type="scientific">Desulfobaculum xiamenense</name>
    <dbReference type="NCBI Taxonomy" id="995050"/>
    <lineage>
        <taxon>Bacteria</taxon>
        <taxon>Pseudomonadati</taxon>
        <taxon>Thermodesulfobacteriota</taxon>
        <taxon>Desulfovibrionia</taxon>
        <taxon>Desulfovibrionales</taxon>
        <taxon>Desulfovibrionaceae</taxon>
        <taxon>Desulfobaculum</taxon>
    </lineage>
</organism>
<dbReference type="InterPro" id="IPR024567">
    <property type="entry name" value="RNase_HII/HIII_dom"/>
</dbReference>